<dbReference type="Pfam" id="PF00294">
    <property type="entry name" value="PfkB"/>
    <property type="match status" value="1"/>
</dbReference>
<comment type="pathway">
    <text evidence="9">Carbohydrate metabolism; D-ribose degradation; D-ribose 5-phosphate from beta-D-ribopyranose: step 2/2.</text>
</comment>
<comment type="similarity">
    <text evidence="9">Belongs to the carbohydrate kinase PfkB family. Ribokinase subfamily.</text>
</comment>
<evidence type="ECO:0000256" key="9">
    <source>
        <dbReference type="HAMAP-Rule" id="MF_01987"/>
    </source>
</evidence>
<dbReference type="PANTHER" id="PTHR10584:SF166">
    <property type="entry name" value="RIBOKINASE"/>
    <property type="match status" value="1"/>
</dbReference>
<feature type="binding site" evidence="9">
    <location>
        <begin position="10"/>
        <end position="12"/>
    </location>
    <ligand>
        <name>substrate</name>
    </ligand>
</feature>
<dbReference type="SUPFAM" id="SSF53613">
    <property type="entry name" value="Ribokinase-like"/>
    <property type="match status" value="1"/>
</dbReference>
<feature type="binding site" evidence="9">
    <location>
        <position position="228"/>
    </location>
    <ligand>
        <name>K(+)</name>
        <dbReference type="ChEBI" id="CHEBI:29103"/>
    </ligand>
</feature>
<comment type="caution">
    <text evidence="11">The sequence shown here is derived from an EMBL/GenBank/DDBJ whole genome shotgun (WGS) entry which is preliminary data.</text>
</comment>
<keyword evidence="1 9" id="KW-0808">Transferase</keyword>
<dbReference type="EC" id="2.7.1.15" evidence="9"/>
<feature type="binding site" evidence="9">
    <location>
        <position position="136"/>
    </location>
    <ligand>
        <name>substrate</name>
    </ligand>
</feature>
<dbReference type="AlphaFoldDB" id="A0A398BSJ2"/>
<feature type="binding site" evidence="9">
    <location>
        <position position="267"/>
    </location>
    <ligand>
        <name>K(+)</name>
        <dbReference type="ChEBI" id="CHEBI:29103"/>
    </ligand>
</feature>
<feature type="active site" description="Proton acceptor" evidence="9">
    <location>
        <position position="234"/>
    </location>
</feature>
<keyword evidence="6 9" id="KW-0460">Magnesium</keyword>
<feature type="binding site" evidence="9">
    <location>
        <begin position="201"/>
        <end position="206"/>
    </location>
    <ligand>
        <name>ATP</name>
        <dbReference type="ChEBI" id="CHEBI:30616"/>
    </ligand>
</feature>
<feature type="binding site" evidence="9">
    <location>
        <position position="269"/>
    </location>
    <ligand>
        <name>K(+)</name>
        <dbReference type="ChEBI" id="CHEBI:29103"/>
    </ligand>
</feature>
<comment type="catalytic activity">
    <reaction evidence="9">
        <text>D-ribose + ATP = D-ribose 5-phosphate + ADP + H(+)</text>
        <dbReference type="Rhea" id="RHEA:13697"/>
        <dbReference type="ChEBI" id="CHEBI:15378"/>
        <dbReference type="ChEBI" id="CHEBI:30616"/>
        <dbReference type="ChEBI" id="CHEBI:47013"/>
        <dbReference type="ChEBI" id="CHEBI:78346"/>
        <dbReference type="ChEBI" id="CHEBI:456216"/>
        <dbReference type="EC" id="2.7.1.15"/>
    </reaction>
</comment>
<accession>A0A398BSJ2</accession>
<feature type="binding site" evidence="9">
    <location>
        <begin position="233"/>
        <end position="234"/>
    </location>
    <ligand>
        <name>ATP</name>
        <dbReference type="ChEBI" id="CHEBI:30616"/>
    </ligand>
</feature>
<dbReference type="GO" id="GO:0004747">
    <property type="term" value="F:ribokinase activity"/>
    <property type="evidence" value="ECO:0007669"/>
    <property type="project" value="UniProtKB-UniRule"/>
</dbReference>
<dbReference type="RefSeq" id="WP_119135631.1">
    <property type="nucleotide sequence ID" value="NZ_QXXQ01000009.1"/>
</dbReference>
<dbReference type="InterPro" id="IPR029056">
    <property type="entry name" value="Ribokinase-like"/>
</dbReference>
<comment type="subcellular location">
    <subcellularLocation>
        <location evidence="9">Cytoplasm</location>
    </subcellularLocation>
</comment>
<keyword evidence="8 9" id="KW-0119">Carbohydrate metabolism</keyword>
<dbReference type="GO" id="GO:0019303">
    <property type="term" value="P:D-ribose catabolic process"/>
    <property type="evidence" value="ECO:0007669"/>
    <property type="project" value="UniProtKB-UniRule"/>
</dbReference>
<dbReference type="HAMAP" id="MF_01987">
    <property type="entry name" value="Ribokinase"/>
    <property type="match status" value="1"/>
</dbReference>
<evidence type="ECO:0000256" key="1">
    <source>
        <dbReference type="ARBA" id="ARBA00022679"/>
    </source>
</evidence>
<organism evidence="11 12">
    <name type="scientific">Gemmobacter lutimaris</name>
    <dbReference type="NCBI Taxonomy" id="2306023"/>
    <lineage>
        <taxon>Bacteria</taxon>
        <taxon>Pseudomonadati</taxon>
        <taxon>Pseudomonadota</taxon>
        <taxon>Alphaproteobacteria</taxon>
        <taxon>Rhodobacterales</taxon>
        <taxon>Paracoccaceae</taxon>
        <taxon>Gemmobacter</taxon>
    </lineage>
</organism>
<evidence type="ECO:0000313" key="11">
    <source>
        <dbReference type="EMBL" id="RID90940.1"/>
    </source>
</evidence>
<sequence>MAIYNLGSINIDLVYQVPHLPKPGETLSALTFSQGLGGKGANQSVAAARAGAMCRHIGAVGPGSDWLLALMAEYGVDTGSITRLTEPTGHAVINVDPEAENSIVIYPGANRMMTAELVTVALGQAVAGDSLLLQNETSAQVEAAALANAKGLRVVYSAAPFDLQAVRAVLDHVSLLVMNEGEAAELHAAFGSLPSVDCIITRGAEGAEWISARAEPLFMPSFRVEPVDTTGAGDTFIGTLIAALDLGMDRAEAMRRAAAAAAIQVTRTGAAQAIPTAAEVTAFLTNLGT</sequence>
<comment type="activity regulation">
    <text evidence="9">Activated by a monovalent cation that binds near, but not in, the active site. The most likely occupant of the site in vivo is potassium. Ion binding induces a conformational change that may alter substrate affinity.</text>
</comment>
<dbReference type="PANTHER" id="PTHR10584">
    <property type="entry name" value="SUGAR KINASE"/>
    <property type="match status" value="1"/>
</dbReference>
<evidence type="ECO:0000256" key="4">
    <source>
        <dbReference type="ARBA" id="ARBA00022777"/>
    </source>
</evidence>
<dbReference type="InterPro" id="IPR002139">
    <property type="entry name" value="Ribo/fructo_kinase"/>
</dbReference>
<dbReference type="EMBL" id="QXXQ01000009">
    <property type="protein sequence ID" value="RID90940.1"/>
    <property type="molecule type" value="Genomic_DNA"/>
</dbReference>
<keyword evidence="7 9" id="KW-0630">Potassium</keyword>
<evidence type="ECO:0000256" key="2">
    <source>
        <dbReference type="ARBA" id="ARBA00022723"/>
    </source>
</evidence>
<evidence type="ECO:0000256" key="5">
    <source>
        <dbReference type="ARBA" id="ARBA00022840"/>
    </source>
</evidence>
<feature type="binding site" evidence="9">
    <location>
        <position position="230"/>
    </location>
    <ligand>
        <name>K(+)</name>
        <dbReference type="ChEBI" id="CHEBI:29103"/>
    </ligand>
</feature>
<dbReference type="Proteomes" id="UP000266649">
    <property type="component" value="Unassembled WGS sequence"/>
</dbReference>
<dbReference type="Gene3D" id="3.40.1190.20">
    <property type="match status" value="1"/>
</dbReference>
<protein>
    <recommendedName>
        <fullName evidence="9">Ribokinase</fullName>
        <shortName evidence="9">RK</shortName>
        <ecNumber evidence="9">2.7.1.15</ecNumber>
    </recommendedName>
</protein>
<feature type="binding site" evidence="9">
    <location>
        <position position="179"/>
    </location>
    <ligand>
        <name>ATP</name>
        <dbReference type="ChEBI" id="CHEBI:30616"/>
    </ligand>
</feature>
<dbReference type="CDD" id="cd01174">
    <property type="entry name" value="ribokinase"/>
    <property type="match status" value="1"/>
</dbReference>
<feature type="domain" description="Carbohydrate kinase PfkB" evidence="10">
    <location>
        <begin position="6"/>
        <end position="276"/>
    </location>
</feature>
<name>A0A398BSJ2_9RHOB</name>
<dbReference type="InterPro" id="IPR011877">
    <property type="entry name" value="Ribokinase"/>
</dbReference>
<feature type="binding site" evidence="9">
    <location>
        <position position="234"/>
    </location>
    <ligand>
        <name>substrate</name>
    </ligand>
</feature>
<proteinExistence type="inferred from homology"/>
<dbReference type="GO" id="GO:0005737">
    <property type="term" value="C:cytoplasm"/>
    <property type="evidence" value="ECO:0007669"/>
    <property type="project" value="UniProtKB-SubCell"/>
</dbReference>
<evidence type="ECO:0000256" key="3">
    <source>
        <dbReference type="ARBA" id="ARBA00022741"/>
    </source>
</evidence>
<dbReference type="InterPro" id="IPR011611">
    <property type="entry name" value="PfkB_dom"/>
</dbReference>
<evidence type="ECO:0000256" key="8">
    <source>
        <dbReference type="ARBA" id="ARBA00023277"/>
    </source>
</evidence>
<keyword evidence="4 9" id="KW-0418">Kinase</keyword>
<evidence type="ECO:0000256" key="6">
    <source>
        <dbReference type="ARBA" id="ARBA00022842"/>
    </source>
</evidence>
<keyword evidence="5 9" id="KW-0067">ATP-binding</keyword>
<feature type="binding site" evidence="9">
    <location>
        <begin position="38"/>
        <end position="42"/>
    </location>
    <ligand>
        <name>substrate</name>
    </ligand>
</feature>
<comment type="caution">
    <text evidence="9">Lacks conserved residue(s) required for the propagation of feature annotation.</text>
</comment>
<dbReference type="PRINTS" id="PR00990">
    <property type="entry name" value="RIBOKINASE"/>
</dbReference>
<dbReference type="OrthoDB" id="9775849at2"/>
<feature type="binding site" evidence="9">
    <location>
        <position position="264"/>
    </location>
    <ligand>
        <name>K(+)</name>
        <dbReference type="ChEBI" id="CHEBI:29103"/>
    </ligand>
</feature>
<comment type="subunit">
    <text evidence="9">Homodimer.</text>
</comment>
<evidence type="ECO:0000313" key="12">
    <source>
        <dbReference type="Proteomes" id="UP000266649"/>
    </source>
</evidence>
<keyword evidence="2 9" id="KW-0479">Metal-binding</keyword>
<reference evidence="11 12" key="1">
    <citation type="submission" date="2018-09" db="EMBL/GenBank/DDBJ databases">
        <title>Gemmobacter lutimaris sp. nov., a marine bacterium isolated from tidal flat.</title>
        <authorList>
            <person name="Lee D.W."/>
            <person name="Yoo Y."/>
            <person name="Kim J.-J."/>
            <person name="Kim B.S."/>
        </authorList>
    </citation>
    <scope>NUCLEOTIDE SEQUENCE [LARGE SCALE GENOMIC DNA]</scope>
    <source>
        <strain evidence="11 12">YJ-T1-11</strain>
    </source>
</reference>
<comment type="cofactor">
    <cofactor evidence="9">
        <name>Mg(2+)</name>
        <dbReference type="ChEBI" id="CHEBI:18420"/>
    </cofactor>
    <text evidence="9">Requires a divalent cation, most likely magnesium in vivo, as an electrophilic catalyst to aid phosphoryl group transfer. It is the chelate of the metal and the nucleotide that is the actual substrate.</text>
</comment>
<evidence type="ECO:0000256" key="7">
    <source>
        <dbReference type="ARBA" id="ARBA00022958"/>
    </source>
</evidence>
<comment type="function">
    <text evidence="9">Catalyzes the phosphorylation of ribose at O-5 in a reaction requiring ATP and magnesium. The resulting D-ribose-5-phosphate can then be used either for sythesis of nucleotides, histidine, and tryptophan, or as a component of the pentose phosphate pathway.</text>
</comment>
<gene>
    <name evidence="9" type="primary">rbsK</name>
    <name evidence="11" type="ORF">D2N39_15220</name>
</gene>
<dbReference type="GO" id="GO:0046872">
    <property type="term" value="F:metal ion binding"/>
    <property type="evidence" value="ECO:0007669"/>
    <property type="project" value="UniProtKB-KW"/>
</dbReference>
<dbReference type="UniPathway" id="UPA00916">
    <property type="reaction ID" value="UER00889"/>
</dbReference>
<keyword evidence="3 9" id="KW-0547">Nucleotide-binding</keyword>
<dbReference type="GO" id="GO:0005524">
    <property type="term" value="F:ATP binding"/>
    <property type="evidence" value="ECO:0007669"/>
    <property type="project" value="UniProtKB-UniRule"/>
</dbReference>
<keyword evidence="9" id="KW-0963">Cytoplasm</keyword>
<keyword evidence="12" id="KW-1185">Reference proteome</keyword>
<evidence type="ECO:0000259" key="10">
    <source>
        <dbReference type="Pfam" id="PF00294"/>
    </source>
</evidence>